<dbReference type="SUPFAM" id="SSF75005">
    <property type="entry name" value="Arabinanase/levansucrase/invertase"/>
    <property type="match status" value="1"/>
</dbReference>
<dbReference type="AlphaFoldDB" id="A0ABD5UAN8"/>
<dbReference type="InterPro" id="IPR052176">
    <property type="entry name" value="Glycosyl_Hydrlase_43_Enz"/>
</dbReference>
<dbReference type="Proteomes" id="UP001596406">
    <property type="component" value="Unassembled WGS sequence"/>
</dbReference>
<accession>A0ABD5UAN8</accession>
<evidence type="ECO:0000313" key="5">
    <source>
        <dbReference type="Proteomes" id="UP001596406"/>
    </source>
</evidence>
<comment type="caution">
    <text evidence="4">The sequence shown here is derived from an EMBL/GenBank/DDBJ whole genome shotgun (WGS) entry which is preliminary data.</text>
</comment>
<dbReference type="PANTHER" id="PTHR43772:SF2">
    <property type="entry name" value="PUTATIVE (AFU_ORTHOLOGUE AFUA_2G04480)-RELATED"/>
    <property type="match status" value="1"/>
</dbReference>
<keyword evidence="5" id="KW-1185">Reference proteome</keyword>
<dbReference type="PANTHER" id="PTHR43772">
    <property type="entry name" value="ENDO-1,4-BETA-XYLANASE"/>
    <property type="match status" value="1"/>
</dbReference>
<gene>
    <name evidence="4" type="ORF">ACFQHK_05150</name>
</gene>
<keyword evidence="1" id="KW-0119">Carbohydrate metabolism</keyword>
<evidence type="ECO:0000259" key="3">
    <source>
        <dbReference type="Pfam" id="PF24793"/>
    </source>
</evidence>
<dbReference type="Pfam" id="PF24793">
    <property type="entry name" value="GINT1_N"/>
    <property type="match status" value="1"/>
</dbReference>
<feature type="compositionally biased region" description="Basic and acidic residues" evidence="2">
    <location>
        <begin position="39"/>
        <end position="53"/>
    </location>
</feature>
<name>A0ABD5UAN8_9EURY</name>
<evidence type="ECO:0000256" key="2">
    <source>
        <dbReference type="SAM" id="MobiDB-lite"/>
    </source>
</evidence>
<feature type="domain" description="Glucosamine inositolphosphorylceramide transferase 1 N-terminal" evidence="3">
    <location>
        <begin position="72"/>
        <end position="335"/>
    </location>
</feature>
<evidence type="ECO:0000313" key="4">
    <source>
        <dbReference type="EMBL" id="MFC6835893.1"/>
    </source>
</evidence>
<dbReference type="InterPro" id="IPR023296">
    <property type="entry name" value="Glyco_hydro_beta-prop_sf"/>
</dbReference>
<reference evidence="4 5" key="1">
    <citation type="journal article" date="2019" name="Int. J. Syst. Evol. Microbiol.">
        <title>The Global Catalogue of Microorganisms (GCM) 10K type strain sequencing project: providing services to taxonomists for standard genome sequencing and annotation.</title>
        <authorList>
            <consortium name="The Broad Institute Genomics Platform"/>
            <consortium name="The Broad Institute Genome Sequencing Center for Infectious Disease"/>
            <person name="Wu L."/>
            <person name="Ma J."/>
        </authorList>
    </citation>
    <scope>NUCLEOTIDE SEQUENCE [LARGE SCALE GENOMIC DNA]</scope>
    <source>
        <strain evidence="4 5">PSRA2</strain>
    </source>
</reference>
<evidence type="ECO:0000256" key="1">
    <source>
        <dbReference type="ARBA" id="ARBA00023277"/>
    </source>
</evidence>
<proteinExistence type="predicted"/>
<feature type="region of interest" description="Disordered" evidence="2">
    <location>
        <begin position="36"/>
        <end position="70"/>
    </location>
</feature>
<dbReference type="InterPro" id="IPR056442">
    <property type="entry name" value="GINT1_N"/>
</dbReference>
<sequence length="360" mass="40018">MTRPLRARLTGSETATRAAWTAGELLHRRLPAFAARARGRGDDDAPRPFDPRRATGPPHAVDPPTHPEPVAGVENPVLTAGDVTDFGRPGFVADPFLLPGEDRWHLFFEVFDRHRTPTAAIAHATSPDGLTWRYDGVVLATDDHIAFPYVFTHDGRYYMLPERWNRETPAPVTLFEATDFPRGWEPCVDVVRPERFLSDCVVFPHEGRWWALAGSDDGRHDLLAYHSETLLAEEWTPHAANPVVEGRPRGARPGGRPLVFEDGVTLVVQDCRARYGHAVRAYDIERLSPAEYADRQRPDSPLVRPTDDALGWNSGAMHHLDAWPVGDRWLCAVDGNVGLGRRLVGADHWALGVSEAPTGR</sequence>
<organism evidence="4 5">
    <name type="scientific">Halomarina ordinaria</name>
    <dbReference type="NCBI Taxonomy" id="3033939"/>
    <lineage>
        <taxon>Archaea</taxon>
        <taxon>Methanobacteriati</taxon>
        <taxon>Methanobacteriota</taxon>
        <taxon>Stenosarchaea group</taxon>
        <taxon>Halobacteria</taxon>
        <taxon>Halobacteriales</taxon>
        <taxon>Natronomonadaceae</taxon>
        <taxon>Halomarina</taxon>
    </lineage>
</organism>
<dbReference type="Gene3D" id="2.115.10.20">
    <property type="entry name" value="Glycosyl hydrolase domain, family 43"/>
    <property type="match status" value="1"/>
</dbReference>
<protein>
    <recommendedName>
        <fullName evidence="3">Glucosamine inositolphosphorylceramide transferase 1 N-terminal domain-containing protein</fullName>
    </recommendedName>
</protein>
<dbReference type="EMBL" id="JBHSXM010000001">
    <property type="protein sequence ID" value="MFC6835893.1"/>
    <property type="molecule type" value="Genomic_DNA"/>
</dbReference>
<dbReference type="RefSeq" id="WP_304447588.1">
    <property type="nucleotide sequence ID" value="NZ_JARRAH010000001.1"/>
</dbReference>